<proteinExistence type="predicted"/>
<evidence type="ECO:0000313" key="2">
    <source>
        <dbReference type="Proteomes" id="UP000008363"/>
    </source>
</evidence>
<keyword evidence="2" id="KW-1185">Reference proteome</keyword>
<reference evidence="1 2" key="1">
    <citation type="submission" date="2012-08" db="EMBL/GenBank/DDBJ databases">
        <title>Whole genome shotgun sequence of Gordonia rhizosphera NBRC 16068.</title>
        <authorList>
            <person name="Takarada H."/>
            <person name="Isaki S."/>
            <person name="Hosoyama A."/>
            <person name="Tsuchikane K."/>
            <person name="Katsumata H."/>
            <person name="Baba S."/>
            <person name="Ohji S."/>
            <person name="Yamazaki S."/>
            <person name="Fujita N."/>
        </authorList>
    </citation>
    <scope>NUCLEOTIDE SEQUENCE [LARGE SCALE GENOMIC DNA]</scope>
    <source>
        <strain evidence="1 2">NBRC 16068</strain>
    </source>
</reference>
<name>K6W1U7_9ACTN</name>
<dbReference type="Proteomes" id="UP000008363">
    <property type="component" value="Unassembled WGS sequence"/>
</dbReference>
<dbReference type="EMBL" id="BAHC01000206">
    <property type="protein sequence ID" value="GAB93140.1"/>
    <property type="molecule type" value="Genomic_DNA"/>
</dbReference>
<evidence type="ECO:0000313" key="1">
    <source>
        <dbReference type="EMBL" id="GAB93140.1"/>
    </source>
</evidence>
<dbReference type="STRING" id="1108045.GORHZ_206_00440"/>
<dbReference type="AlphaFoldDB" id="K6W1U7"/>
<protein>
    <submittedName>
        <fullName evidence="1">Uncharacterized protein</fullName>
    </submittedName>
</protein>
<sequence length="60" mass="6526">MLALVYPDQPLLSMTHAKKHFGAYLFSDEAVAAAAPDSRVRPRQGHGAIHAWTPLAAESR</sequence>
<gene>
    <name evidence="1" type="ORF">GORHZ_206_00440</name>
</gene>
<comment type="caution">
    <text evidence="1">The sequence shown here is derived from an EMBL/GenBank/DDBJ whole genome shotgun (WGS) entry which is preliminary data.</text>
</comment>
<organism evidence="1 2">
    <name type="scientific">Gordonia rhizosphera NBRC 16068</name>
    <dbReference type="NCBI Taxonomy" id="1108045"/>
    <lineage>
        <taxon>Bacteria</taxon>
        <taxon>Bacillati</taxon>
        <taxon>Actinomycetota</taxon>
        <taxon>Actinomycetes</taxon>
        <taxon>Mycobacteriales</taxon>
        <taxon>Gordoniaceae</taxon>
        <taxon>Gordonia</taxon>
    </lineage>
</organism>
<accession>K6W1U7</accession>